<feature type="domain" description="Reticulon" evidence="9">
    <location>
        <begin position="192"/>
        <end position="347"/>
    </location>
</feature>
<evidence type="ECO:0000256" key="3">
    <source>
        <dbReference type="ARBA" id="ARBA00022824"/>
    </source>
</evidence>
<reference evidence="10" key="2">
    <citation type="submission" date="2020-07" db="EMBL/GenBank/DDBJ databases">
        <authorList>
            <person name="Vera ALvarez R."/>
            <person name="Arias-Moreno D.M."/>
            <person name="Jimenez-Jacinto V."/>
            <person name="Jimenez-Bremont J.F."/>
            <person name="Swaminathan K."/>
            <person name="Moose S.P."/>
            <person name="Guerrero-Gonzalez M.L."/>
            <person name="Marino-Ramirez L."/>
            <person name="Landsman D."/>
            <person name="Rodriguez-Kessler M."/>
            <person name="Delgado-Sanchez P."/>
        </authorList>
    </citation>
    <scope>NUCLEOTIDE SEQUENCE</scope>
    <source>
        <tissue evidence="10">Cladode</tissue>
    </source>
</reference>
<dbReference type="Pfam" id="PF02453">
    <property type="entry name" value="Reticulon"/>
    <property type="match status" value="1"/>
</dbReference>
<dbReference type="EMBL" id="GISG01034282">
    <property type="protein sequence ID" value="MBA4621519.1"/>
    <property type="molecule type" value="Transcribed_RNA"/>
</dbReference>
<dbReference type="InterPro" id="IPR044647">
    <property type="entry name" value="RTNLB17/18/21"/>
</dbReference>
<sequence length="443" mass="50332">MEAITTPQSHKSEPTHLIKSASRLAQMANADIGSENENQIPHLSVEFAPSPSPPKRRTPLSNPSKLSIRPRNCIPLHELLLLSPPVRKSKTRLSERLEMADDAVEPRRRCKTRGSSNGVPSPRNLRRSRRRIEHEEREFVQVDEVVKPRKRRQSGKSRKEKNPSIPSAPASSNFTNENVGEESALDRLGQMIWELFMWRDTAKSSLWFGFGCLCFLSSCFTKGLNISLFSVISQLGLLFLAASFISNTLHQRDNVRMTCEVKLAEEDVLRVIRVVLPALNLAICKTRKLFSGEPSTTLKVAMFFLFGAEYGHLLTLWRLCTLGFFASFTGPKLYSSYSGQIHSKVELCKWRVLEAWQNCSHKKFVALSVATAFWNLSSLKTRVFAAFVALVILRHYRLHMESKLDNEEVQLERQAATEEQEKEETEKTLAVAEYNGVENQIKE</sequence>
<evidence type="ECO:0000313" key="10">
    <source>
        <dbReference type="EMBL" id="MBA4621518.1"/>
    </source>
</evidence>
<dbReference type="AlphaFoldDB" id="A0A7C8YLV2"/>
<keyword evidence="7" id="KW-0175">Coiled coil</keyword>
<keyword evidence="3 6" id="KW-0256">Endoplasmic reticulum</keyword>
<evidence type="ECO:0000256" key="8">
    <source>
        <dbReference type="SAM" id="MobiDB-lite"/>
    </source>
</evidence>
<dbReference type="GO" id="GO:0005789">
    <property type="term" value="C:endoplasmic reticulum membrane"/>
    <property type="evidence" value="ECO:0007669"/>
    <property type="project" value="UniProtKB-SubCell"/>
</dbReference>
<feature type="compositionally biased region" description="Low complexity" evidence="8">
    <location>
        <begin position="163"/>
        <end position="172"/>
    </location>
</feature>
<keyword evidence="2" id="KW-0812">Transmembrane</keyword>
<protein>
    <recommendedName>
        <fullName evidence="6">Reticulon-like protein</fullName>
    </recommendedName>
</protein>
<feature type="coiled-coil region" evidence="7">
    <location>
        <begin position="401"/>
        <end position="435"/>
    </location>
</feature>
<dbReference type="PROSITE" id="PS50845">
    <property type="entry name" value="RETICULON"/>
    <property type="match status" value="1"/>
</dbReference>
<dbReference type="PANTHER" id="PTHR46626:SF2">
    <property type="entry name" value="RETICULON-LIKE PROTEIN B17"/>
    <property type="match status" value="1"/>
</dbReference>
<accession>A0A7C8YLV2</accession>
<dbReference type="InterPro" id="IPR003388">
    <property type="entry name" value="Reticulon"/>
</dbReference>
<reference evidence="10" key="1">
    <citation type="journal article" date="2013" name="J. Plant Res.">
        <title>Effect of fungi and light on seed germination of three Opuntia species from semiarid lands of central Mexico.</title>
        <authorList>
            <person name="Delgado-Sanchez P."/>
            <person name="Jimenez-Bremont J.F."/>
            <person name="Guerrero-Gonzalez Mde L."/>
            <person name="Flores J."/>
        </authorList>
    </citation>
    <scope>NUCLEOTIDE SEQUENCE</scope>
    <source>
        <tissue evidence="10">Cladode</tissue>
    </source>
</reference>
<feature type="region of interest" description="Disordered" evidence="8">
    <location>
        <begin position="91"/>
        <end position="132"/>
    </location>
</feature>
<feature type="compositionally biased region" description="Basic residues" evidence="8">
    <location>
        <begin position="148"/>
        <end position="159"/>
    </location>
</feature>
<evidence type="ECO:0000259" key="9">
    <source>
        <dbReference type="PROSITE" id="PS50845"/>
    </source>
</evidence>
<feature type="region of interest" description="Disordered" evidence="8">
    <location>
        <begin position="144"/>
        <end position="178"/>
    </location>
</feature>
<evidence type="ECO:0000256" key="5">
    <source>
        <dbReference type="ARBA" id="ARBA00023136"/>
    </source>
</evidence>
<feature type="compositionally biased region" description="Basic and acidic residues" evidence="8">
    <location>
        <begin position="92"/>
        <end position="107"/>
    </location>
</feature>
<organism evidence="10">
    <name type="scientific">Opuntia streptacantha</name>
    <name type="common">Prickly pear cactus</name>
    <name type="synonym">Opuntia cardona</name>
    <dbReference type="NCBI Taxonomy" id="393608"/>
    <lineage>
        <taxon>Eukaryota</taxon>
        <taxon>Viridiplantae</taxon>
        <taxon>Streptophyta</taxon>
        <taxon>Embryophyta</taxon>
        <taxon>Tracheophyta</taxon>
        <taxon>Spermatophyta</taxon>
        <taxon>Magnoliopsida</taxon>
        <taxon>eudicotyledons</taxon>
        <taxon>Gunneridae</taxon>
        <taxon>Pentapetalae</taxon>
        <taxon>Caryophyllales</taxon>
        <taxon>Cactineae</taxon>
        <taxon>Cactaceae</taxon>
        <taxon>Opuntioideae</taxon>
        <taxon>Opuntia</taxon>
    </lineage>
</organism>
<evidence type="ECO:0000256" key="2">
    <source>
        <dbReference type="ARBA" id="ARBA00022692"/>
    </source>
</evidence>
<comment type="subcellular location">
    <subcellularLocation>
        <location evidence="1 6">Endoplasmic reticulum membrane</location>
        <topology evidence="1 6">Multi-pass membrane protein</topology>
    </subcellularLocation>
</comment>
<name>A0A7C8YLV2_OPUST</name>
<dbReference type="EMBL" id="GISG01034281">
    <property type="protein sequence ID" value="MBA4621518.1"/>
    <property type="molecule type" value="Transcribed_RNA"/>
</dbReference>
<feature type="region of interest" description="Disordered" evidence="8">
    <location>
        <begin position="1"/>
        <end position="68"/>
    </location>
</feature>
<keyword evidence="4" id="KW-1133">Transmembrane helix</keyword>
<evidence type="ECO:0000256" key="4">
    <source>
        <dbReference type="ARBA" id="ARBA00022989"/>
    </source>
</evidence>
<proteinExistence type="predicted"/>
<keyword evidence="5" id="KW-0472">Membrane</keyword>
<evidence type="ECO:0000256" key="7">
    <source>
        <dbReference type="SAM" id="Coils"/>
    </source>
</evidence>
<dbReference type="PANTHER" id="PTHR46626">
    <property type="entry name" value="RETICULON-LIKE PROTEIN B17"/>
    <property type="match status" value="1"/>
</dbReference>
<evidence type="ECO:0000256" key="6">
    <source>
        <dbReference type="RuleBase" id="RU363132"/>
    </source>
</evidence>
<evidence type="ECO:0000256" key="1">
    <source>
        <dbReference type="ARBA" id="ARBA00004477"/>
    </source>
</evidence>